<feature type="region of interest" description="Disordered" evidence="3">
    <location>
        <begin position="516"/>
        <end position="550"/>
    </location>
</feature>
<evidence type="ECO:0000313" key="5">
    <source>
        <dbReference type="EMBL" id="KAK4078879.1"/>
    </source>
</evidence>
<evidence type="ECO:0000313" key="6">
    <source>
        <dbReference type="Proteomes" id="UP001287286"/>
    </source>
</evidence>
<evidence type="ECO:0000259" key="4">
    <source>
        <dbReference type="Pfam" id="PF08241"/>
    </source>
</evidence>
<keyword evidence="6" id="KW-1185">Reference proteome</keyword>
<sequence>MEERLYELLDVAPESHILDAGCGCGRVALHMAGRGLYVTAIDVTDRHLERARRNVLQVKDLGGRITVEKMDYHHLEPLAANSFDGVYAMESLCHATNPLQVFQGFHRILRPGAQLVIHDADRPREDVAMGPEAATMIERISELGAMPTFQRSKDGLYKELLEEAGFTGVRLYDYSENVKPMLRLIWLLSAVPRFVIRLLGLRNAYSYVDLGWWAYKEQKNWRYVAIVALSHVYGLRRTGVITAVPCQHQIGNEALLCLRFSHPSALTAGDLTAIARWRTTGRQSVTRPLLTGETPGIASARPCRKLSMTKLGEEYFLRRHRVFSPSPHTSLGGPRGRLEALGRGQQGATARDLGYWVASCSETTGPGLSSGSPIANNDAYHAARPTAGVGDGEEGSIRHRESSRRSDPAAKFWLGPQTSPAVEWRAHRTEERRVKRRQQGDHIGFVPVVAQQPRYHLQIRASECRVFQGRTADTAHTRLTWPRSESKLPCQTNGSTGITVIILLIDENYLEELFHNNDPARTQPVEGTTGPKDGTTTEPTPKSGVDVGSDDGVWQVNGTSYILDENDARIWSSNEGRRLHKGMTKTGEGVQLNGQHVTVLVDERRDPTLKLAPHHSFMERPFRRFDAEPLVTAGAVLIAAELQYRQPVSTGGASSRAGSLPNEPSSRVERLGGMALLQGRGECPEGTWCPAVYVLRDIGARTLDERVRTGLGVDFPDDALARMGTLAREDACASRARVRVSYARAPRPTLTCIGDTSTAARGVAAQRTFALHNCKERVDPWLDACPTSSTNGEDHPMTALRVRRAQNAFRAACLQYPHEFASIGVHHDQAPQWTSHPTPREGDPALRYRPVSRTDETALRSPSLWLNPQLAVPSRWPSE</sequence>
<dbReference type="CDD" id="cd02440">
    <property type="entry name" value="AdoMet_MTases"/>
    <property type="match status" value="1"/>
</dbReference>
<dbReference type="PANTHER" id="PTHR44068:SF1">
    <property type="entry name" value="HYPOTHETICAL LOC100005854"/>
    <property type="match status" value="1"/>
</dbReference>
<keyword evidence="1" id="KW-0808">Transferase</keyword>
<dbReference type="PANTHER" id="PTHR44068">
    <property type="entry name" value="ZGC:194242"/>
    <property type="match status" value="1"/>
</dbReference>
<evidence type="ECO:0000256" key="2">
    <source>
        <dbReference type="ARBA" id="ARBA00038188"/>
    </source>
</evidence>
<proteinExistence type="inferred from homology"/>
<reference evidence="5 6" key="1">
    <citation type="journal article" date="2024" name="Microbiol. Resour. Announc.">
        <title>Genome annotations for the ascomycete fungi Trichoderma harzianum, Trichoderma aggressivum, and Purpureocillium lilacinum.</title>
        <authorList>
            <person name="Beijen E.P.W."/>
            <person name="Ohm R.A."/>
        </authorList>
    </citation>
    <scope>NUCLEOTIDE SEQUENCE [LARGE SCALE GENOMIC DNA]</scope>
    <source>
        <strain evidence="5 6">CBS 150709</strain>
    </source>
</reference>
<feature type="domain" description="Methyltransferase type 11" evidence="4">
    <location>
        <begin position="18"/>
        <end position="117"/>
    </location>
</feature>
<dbReference type="SUPFAM" id="SSF53335">
    <property type="entry name" value="S-adenosyl-L-methionine-dependent methyltransferases"/>
    <property type="match status" value="1"/>
</dbReference>
<evidence type="ECO:0000256" key="1">
    <source>
        <dbReference type="ARBA" id="ARBA00022679"/>
    </source>
</evidence>
<dbReference type="InterPro" id="IPR050447">
    <property type="entry name" value="Erg6_SMT_methyltransf"/>
</dbReference>
<dbReference type="Pfam" id="PF08241">
    <property type="entry name" value="Methyltransf_11"/>
    <property type="match status" value="1"/>
</dbReference>
<comment type="similarity">
    <text evidence="2">Belongs to the class I-like SAM-binding methyltransferase superfamily. Erg6/SMT family.</text>
</comment>
<evidence type="ECO:0000256" key="3">
    <source>
        <dbReference type="SAM" id="MobiDB-lite"/>
    </source>
</evidence>
<feature type="compositionally biased region" description="Basic and acidic residues" evidence="3">
    <location>
        <begin position="395"/>
        <end position="408"/>
    </location>
</feature>
<protein>
    <recommendedName>
        <fullName evidence="4">Methyltransferase type 11 domain-containing protein</fullName>
    </recommendedName>
</protein>
<dbReference type="EMBL" id="JAWRVI010000078">
    <property type="protein sequence ID" value="KAK4078879.1"/>
    <property type="molecule type" value="Genomic_DNA"/>
</dbReference>
<dbReference type="InterPro" id="IPR013216">
    <property type="entry name" value="Methyltransf_11"/>
</dbReference>
<name>A0ABR0BIL7_PURLI</name>
<dbReference type="Proteomes" id="UP001287286">
    <property type="component" value="Unassembled WGS sequence"/>
</dbReference>
<feature type="region of interest" description="Disordered" evidence="3">
    <location>
        <begin position="383"/>
        <end position="410"/>
    </location>
</feature>
<accession>A0ABR0BIL7</accession>
<dbReference type="Gene3D" id="3.40.50.150">
    <property type="entry name" value="Vaccinia Virus protein VP39"/>
    <property type="match status" value="1"/>
</dbReference>
<gene>
    <name evidence="5" type="ORF">Purlil1_11817</name>
</gene>
<dbReference type="InterPro" id="IPR029063">
    <property type="entry name" value="SAM-dependent_MTases_sf"/>
</dbReference>
<organism evidence="5 6">
    <name type="scientific">Purpureocillium lilacinum</name>
    <name type="common">Paecilomyces lilacinus</name>
    <dbReference type="NCBI Taxonomy" id="33203"/>
    <lineage>
        <taxon>Eukaryota</taxon>
        <taxon>Fungi</taxon>
        <taxon>Dikarya</taxon>
        <taxon>Ascomycota</taxon>
        <taxon>Pezizomycotina</taxon>
        <taxon>Sordariomycetes</taxon>
        <taxon>Hypocreomycetidae</taxon>
        <taxon>Hypocreales</taxon>
        <taxon>Ophiocordycipitaceae</taxon>
        <taxon>Purpureocillium</taxon>
    </lineage>
</organism>
<comment type="caution">
    <text evidence="5">The sequence shown here is derived from an EMBL/GenBank/DDBJ whole genome shotgun (WGS) entry which is preliminary data.</text>
</comment>